<dbReference type="NCBIfam" id="TIGR00259">
    <property type="entry name" value="thylakoid_BtpA"/>
    <property type="match status" value="1"/>
</dbReference>
<dbReference type="AlphaFoldDB" id="A0A7C1CUY2"/>
<dbReference type="InterPro" id="IPR005137">
    <property type="entry name" value="BtpA"/>
</dbReference>
<proteinExistence type="inferred from homology"/>
<gene>
    <name evidence="2" type="ORF">ENN47_05650</name>
</gene>
<dbReference type="PIRSF" id="PIRSF005956">
    <property type="entry name" value="BtpA"/>
    <property type="match status" value="1"/>
</dbReference>
<dbReference type="InterPro" id="IPR011060">
    <property type="entry name" value="RibuloseP-bd_barrel"/>
</dbReference>
<dbReference type="Proteomes" id="UP000886198">
    <property type="component" value="Unassembled WGS sequence"/>
</dbReference>
<dbReference type="Pfam" id="PF03437">
    <property type="entry name" value="BtpA"/>
    <property type="match status" value="1"/>
</dbReference>
<dbReference type="CDD" id="cd04722">
    <property type="entry name" value="TIM_phosphate_binding"/>
    <property type="match status" value="1"/>
</dbReference>
<evidence type="ECO:0000256" key="1">
    <source>
        <dbReference type="ARBA" id="ARBA00006007"/>
    </source>
</evidence>
<name>A0A7C1CUY2_9BACT</name>
<evidence type="ECO:0000313" key="2">
    <source>
        <dbReference type="EMBL" id="HDP77658.1"/>
    </source>
</evidence>
<sequence>MFKDVFPDRPNALKEIFGKEKIVIGMIHCKPLPGSPFYEGNFRKTLYAALEDARTYVENGIDGLQIENAWDLPFPNPRDISFETVAGLTAVAMEIRSKFDIPIGVNMLANGVVPAMAVASVSGLLWVRCNQWANAYVANEGFVEGPSAKALRYRSFLKSDHIRVFADVHVKHGSHAITADRSVEEQALDNVFFAADVLIATGERTGDETSSDEIRTIKKVSKLPVIVGSGTSENNIARILSECEGAIAGTHLKVDDKWWNPVDASKVRSLMKTVEQIRGE</sequence>
<dbReference type="EMBL" id="DSBT01000158">
    <property type="protein sequence ID" value="HDP77658.1"/>
    <property type="molecule type" value="Genomic_DNA"/>
</dbReference>
<dbReference type="SUPFAM" id="SSF51366">
    <property type="entry name" value="Ribulose-phoshate binding barrel"/>
    <property type="match status" value="1"/>
</dbReference>
<dbReference type="PANTHER" id="PTHR21381">
    <property type="entry name" value="ZGC:162297"/>
    <property type="match status" value="1"/>
</dbReference>
<comment type="caution">
    <text evidence="2">The sequence shown here is derived from an EMBL/GenBank/DDBJ whole genome shotgun (WGS) entry which is preliminary data.</text>
</comment>
<accession>A0A7C1CUY2</accession>
<comment type="similarity">
    <text evidence="1">Belongs to the BtpA family.</text>
</comment>
<dbReference type="PANTHER" id="PTHR21381:SF3">
    <property type="entry name" value="SGC REGION PROTEIN SGCQ-RELATED"/>
    <property type="match status" value="1"/>
</dbReference>
<reference evidence="2" key="1">
    <citation type="journal article" date="2020" name="mSystems">
        <title>Genome- and Community-Level Interaction Insights into Carbon Utilization and Element Cycling Functions of Hydrothermarchaeota in Hydrothermal Sediment.</title>
        <authorList>
            <person name="Zhou Z."/>
            <person name="Liu Y."/>
            <person name="Xu W."/>
            <person name="Pan J."/>
            <person name="Luo Z.H."/>
            <person name="Li M."/>
        </authorList>
    </citation>
    <scope>NUCLEOTIDE SEQUENCE [LARGE SCALE GENOMIC DNA]</scope>
    <source>
        <strain evidence="2">SpSt-1179</strain>
    </source>
</reference>
<protein>
    <submittedName>
        <fullName evidence="2">BtpA/SgcQ family protein</fullName>
    </submittedName>
</protein>
<organism evidence="2">
    <name type="scientific">Mesotoga infera</name>
    <dbReference type="NCBI Taxonomy" id="1236046"/>
    <lineage>
        <taxon>Bacteria</taxon>
        <taxon>Thermotogati</taxon>
        <taxon>Thermotogota</taxon>
        <taxon>Thermotogae</taxon>
        <taxon>Kosmotogales</taxon>
        <taxon>Kosmotogaceae</taxon>
        <taxon>Mesotoga</taxon>
    </lineage>
</organism>